<dbReference type="Pfam" id="PF26641">
    <property type="entry name" value="DUF8213"/>
    <property type="match status" value="1"/>
</dbReference>
<gene>
    <name evidence="3" type="ORF">CCMP2556_LOCUS45666</name>
</gene>
<dbReference type="Proteomes" id="UP001642484">
    <property type="component" value="Unassembled WGS sequence"/>
</dbReference>
<sequence>MPFQWLGLDLCFMLAFCQAHSSQLRPCTNQIRENCSEGRFVPCGSTKNRHHDFSMLHARDATKCHAPAGRVQPGQMILVEFFSGPPDVQNGKCMEILLVVGECWGLDSDGDSYDCLGLCGVGCQESDVCSNWSRNCLKHDVCSYYYNSRGGAADPHCGWAFNIAASDFLQPCAVDSACTLPNFNRKAEVCTKAAGSGERVV</sequence>
<protein>
    <recommendedName>
        <fullName evidence="2">DUF8213 domain-containing protein</fullName>
    </recommendedName>
</protein>
<keyword evidence="4" id="KW-1185">Reference proteome</keyword>
<keyword evidence="1" id="KW-0732">Signal</keyword>
<dbReference type="EMBL" id="CAXAMN010025561">
    <property type="protein sequence ID" value="CAK9095974.1"/>
    <property type="molecule type" value="Genomic_DNA"/>
</dbReference>
<evidence type="ECO:0000313" key="3">
    <source>
        <dbReference type="EMBL" id="CAK9095974.1"/>
    </source>
</evidence>
<organism evidence="3 4">
    <name type="scientific">Durusdinium trenchii</name>
    <dbReference type="NCBI Taxonomy" id="1381693"/>
    <lineage>
        <taxon>Eukaryota</taxon>
        <taxon>Sar</taxon>
        <taxon>Alveolata</taxon>
        <taxon>Dinophyceae</taxon>
        <taxon>Suessiales</taxon>
        <taxon>Symbiodiniaceae</taxon>
        <taxon>Durusdinium</taxon>
    </lineage>
</organism>
<accession>A0ABP0R719</accession>
<feature type="domain" description="DUF8213" evidence="2">
    <location>
        <begin position="91"/>
        <end position="184"/>
    </location>
</feature>
<evidence type="ECO:0000256" key="1">
    <source>
        <dbReference type="SAM" id="SignalP"/>
    </source>
</evidence>
<comment type="caution">
    <text evidence="3">The sequence shown here is derived from an EMBL/GenBank/DDBJ whole genome shotgun (WGS) entry which is preliminary data.</text>
</comment>
<feature type="signal peptide" evidence="1">
    <location>
        <begin position="1"/>
        <end position="19"/>
    </location>
</feature>
<feature type="chain" id="PRO_5046142555" description="DUF8213 domain-containing protein" evidence="1">
    <location>
        <begin position="20"/>
        <end position="201"/>
    </location>
</feature>
<reference evidence="3 4" key="1">
    <citation type="submission" date="2024-02" db="EMBL/GenBank/DDBJ databases">
        <authorList>
            <person name="Chen Y."/>
            <person name="Shah S."/>
            <person name="Dougan E. K."/>
            <person name="Thang M."/>
            <person name="Chan C."/>
        </authorList>
    </citation>
    <scope>NUCLEOTIDE SEQUENCE [LARGE SCALE GENOMIC DNA]</scope>
</reference>
<evidence type="ECO:0000313" key="4">
    <source>
        <dbReference type="Proteomes" id="UP001642484"/>
    </source>
</evidence>
<name>A0ABP0R719_9DINO</name>
<proteinExistence type="predicted"/>
<dbReference type="InterPro" id="IPR058526">
    <property type="entry name" value="DUF8213"/>
</dbReference>
<evidence type="ECO:0000259" key="2">
    <source>
        <dbReference type="Pfam" id="PF26641"/>
    </source>
</evidence>